<dbReference type="EMBL" id="VHLH01000019">
    <property type="protein sequence ID" value="TPW27694.1"/>
    <property type="molecule type" value="Genomic_DNA"/>
</dbReference>
<evidence type="ECO:0000259" key="2">
    <source>
        <dbReference type="PROSITE" id="PS51352"/>
    </source>
</evidence>
<feature type="region of interest" description="Disordered" evidence="1">
    <location>
        <begin position="1"/>
        <end position="24"/>
    </location>
</feature>
<accession>A0A506U3U0</accession>
<protein>
    <submittedName>
        <fullName evidence="3">Redoxin domain-containing protein</fullName>
    </submittedName>
</protein>
<name>A0A506U3U0_9HYPH</name>
<dbReference type="Pfam" id="PF00578">
    <property type="entry name" value="AhpC-TSA"/>
    <property type="match status" value="1"/>
</dbReference>
<keyword evidence="4" id="KW-1185">Reference proteome</keyword>
<evidence type="ECO:0000256" key="1">
    <source>
        <dbReference type="SAM" id="MobiDB-lite"/>
    </source>
</evidence>
<reference evidence="3 4" key="1">
    <citation type="submission" date="2019-06" db="EMBL/GenBank/DDBJ databases">
        <authorList>
            <person name="Li M."/>
        </authorList>
    </citation>
    <scope>NUCLEOTIDE SEQUENCE [LARGE SCALE GENOMIC DNA]</scope>
    <source>
        <strain evidence="3 4">BGMRC6574</strain>
    </source>
</reference>
<dbReference type="AlphaFoldDB" id="A0A506U3U0"/>
<dbReference type="RefSeq" id="WP_141167039.1">
    <property type="nucleotide sequence ID" value="NZ_VHLH01000019.1"/>
</dbReference>
<dbReference type="GO" id="GO:0016491">
    <property type="term" value="F:oxidoreductase activity"/>
    <property type="evidence" value="ECO:0007669"/>
    <property type="project" value="InterPro"/>
</dbReference>
<organism evidence="3 4">
    <name type="scientific">Pararhizobium mangrovi</name>
    <dbReference type="NCBI Taxonomy" id="2590452"/>
    <lineage>
        <taxon>Bacteria</taxon>
        <taxon>Pseudomonadati</taxon>
        <taxon>Pseudomonadota</taxon>
        <taxon>Alphaproteobacteria</taxon>
        <taxon>Hyphomicrobiales</taxon>
        <taxon>Rhizobiaceae</taxon>
        <taxon>Rhizobium/Agrobacterium group</taxon>
        <taxon>Pararhizobium</taxon>
    </lineage>
</organism>
<sequence length="173" mass="19011">MSFPTKFEAGGPFPSLSWQPTEGERVTPANEAGWRLLIIYRGKHCPICRKFLGRVDSMRDKFKALGVTLWALSADPVERAREEAEQEGWTIPILTGLAEDEMRTLGLYISSPRSANETDRNFAEPAMFLIGPAGTVQAVDVASAPYLRPDLDTVLAGISFVQDKDSPARGIVD</sequence>
<dbReference type="Gene3D" id="3.40.30.10">
    <property type="entry name" value="Glutaredoxin"/>
    <property type="match status" value="1"/>
</dbReference>
<dbReference type="InterPro" id="IPR000866">
    <property type="entry name" value="AhpC/TSA"/>
</dbReference>
<evidence type="ECO:0000313" key="4">
    <source>
        <dbReference type="Proteomes" id="UP000320314"/>
    </source>
</evidence>
<proteinExistence type="predicted"/>
<dbReference type="Proteomes" id="UP000320314">
    <property type="component" value="Unassembled WGS sequence"/>
</dbReference>
<dbReference type="InterPro" id="IPR036249">
    <property type="entry name" value="Thioredoxin-like_sf"/>
</dbReference>
<feature type="domain" description="Thioredoxin" evidence="2">
    <location>
        <begin position="7"/>
        <end position="163"/>
    </location>
</feature>
<dbReference type="GO" id="GO:0016209">
    <property type="term" value="F:antioxidant activity"/>
    <property type="evidence" value="ECO:0007669"/>
    <property type="project" value="InterPro"/>
</dbReference>
<dbReference type="InterPro" id="IPR013766">
    <property type="entry name" value="Thioredoxin_domain"/>
</dbReference>
<dbReference type="PROSITE" id="PS51352">
    <property type="entry name" value="THIOREDOXIN_2"/>
    <property type="match status" value="1"/>
</dbReference>
<comment type="caution">
    <text evidence="3">The sequence shown here is derived from an EMBL/GenBank/DDBJ whole genome shotgun (WGS) entry which is preliminary data.</text>
</comment>
<evidence type="ECO:0000313" key="3">
    <source>
        <dbReference type="EMBL" id="TPW27694.1"/>
    </source>
</evidence>
<dbReference type="SUPFAM" id="SSF52833">
    <property type="entry name" value="Thioredoxin-like"/>
    <property type="match status" value="1"/>
</dbReference>
<gene>
    <name evidence="3" type="ORF">FJU11_10635</name>
</gene>
<dbReference type="OrthoDB" id="9809746at2"/>